<feature type="transmembrane region" description="Helical" evidence="1">
    <location>
        <begin position="479"/>
        <end position="501"/>
    </location>
</feature>
<reference evidence="2" key="1">
    <citation type="journal article" date="2020" name="Fungal Divers.">
        <title>Resolving the Mortierellaceae phylogeny through synthesis of multi-gene phylogenetics and phylogenomics.</title>
        <authorList>
            <person name="Vandepol N."/>
            <person name="Liber J."/>
            <person name="Desiro A."/>
            <person name="Na H."/>
            <person name="Kennedy M."/>
            <person name="Barry K."/>
            <person name="Grigoriev I.V."/>
            <person name="Miller A.N."/>
            <person name="O'Donnell K."/>
            <person name="Stajich J.E."/>
            <person name="Bonito G."/>
        </authorList>
    </citation>
    <scope>NUCLEOTIDE SEQUENCE</scope>
    <source>
        <strain evidence="2">BC1065</strain>
    </source>
</reference>
<evidence type="ECO:0000256" key="1">
    <source>
        <dbReference type="SAM" id="Phobius"/>
    </source>
</evidence>
<sequence>MYLTQEESVLLFSAIRIALSSTSLYLLSRIASNTYNLTYLERINGGFLAAVNYLCCTRFSSRRRHIYGRVCVALTILISAAFTILPTVLSKIYPVTVVHRDSKEILDVSYKFIKPTRLEPNKTSAEEVLFNMGVKLDGKIFHSYTKDMPRQLPCIVIPSPAIRSVACSNELLLIGMAVPHNRSLAIDSANKLLDPMGGRPFNATYSGRQFNYYNTTARSPHYGMVQMFQAAAQIYNYAFLDMVSSGPRTLEACLNQSLFERRCVRQSIGYMMGRRLERSFLTTRRVYTQTIKHANNITHRPGTIPNDMFYFPAQSCEGFPTPNLRTMCSQIASLGVPHFERFYSIQQTEQHPDGSVNWEVVNAYHTADVKNGSSQTACILVEAFHLDIHVALFDSVLESTIEYADIPQSSQNVVLEMGGQESFEAMHIVPDTVSLNDHSWIDWGFSDADKQNLTEMLFRGSALNGGRFVVLIPEMLVDIPVWVAPLCFGVSLVTLGLAFVFSRSVPSIVHEPMSEIFPQVKIPKVETARRCPIPNPFNIHRQVANLTLEPQAPVTDTFGKTVLPLRIKMEIDGDSDDAMMLLDNISCATFDSTRGSAYHGM</sequence>
<evidence type="ECO:0000313" key="2">
    <source>
        <dbReference type="EMBL" id="KAG0248785.1"/>
    </source>
</evidence>
<comment type="caution">
    <text evidence="2">The sequence shown here is derived from an EMBL/GenBank/DDBJ whole genome shotgun (WGS) entry which is preliminary data.</text>
</comment>
<evidence type="ECO:0000313" key="3">
    <source>
        <dbReference type="Proteomes" id="UP000807716"/>
    </source>
</evidence>
<protein>
    <submittedName>
        <fullName evidence="2">Uncharacterized protein</fullName>
    </submittedName>
</protein>
<feature type="transmembrane region" description="Helical" evidence="1">
    <location>
        <begin position="67"/>
        <end position="89"/>
    </location>
</feature>
<dbReference type="EMBL" id="JAAAJB010001167">
    <property type="protein sequence ID" value="KAG0248785.1"/>
    <property type="molecule type" value="Genomic_DNA"/>
</dbReference>
<keyword evidence="1" id="KW-1133">Transmembrane helix</keyword>
<keyword evidence="3" id="KW-1185">Reference proteome</keyword>
<accession>A0A9P6PNE1</accession>
<gene>
    <name evidence="2" type="ORF">DFQ27_000630</name>
</gene>
<keyword evidence="1" id="KW-0472">Membrane</keyword>
<dbReference type="AlphaFoldDB" id="A0A9P6PNE1"/>
<keyword evidence="1" id="KW-0812">Transmembrane</keyword>
<feature type="transmembrane region" description="Helical" evidence="1">
    <location>
        <begin position="9"/>
        <end position="27"/>
    </location>
</feature>
<dbReference type="Proteomes" id="UP000807716">
    <property type="component" value="Unassembled WGS sequence"/>
</dbReference>
<dbReference type="OrthoDB" id="2441760at2759"/>
<organism evidence="2 3">
    <name type="scientific">Actinomortierella ambigua</name>
    <dbReference type="NCBI Taxonomy" id="1343610"/>
    <lineage>
        <taxon>Eukaryota</taxon>
        <taxon>Fungi</taxon>
        <taxon>Fungi incertae sedis</taxon>
        <taxon>Mucoromycota</taxon>
        <taxon>Mortierellomycotina</taxon>
        <taxon>Mortierellomycetes</taxon>
        <taxon>Mortierellales</taxon>
        <taxon>Mortierellaceae</taxon>
        <taxon>Actinomortierella</taxon>
    </lineage>
</organism>
<name>A0A9P6PNE1_9FUNG</name>
<proteinExistence type="predicted"/>